<protein>
    <submittedName>
        <fullName evidence="4">Periplasmic dipeptide transport protein</fullName>
    </submittedName>
</protein>
<dbReference type="SUPFAM" id="SSF53850">
    <property type="entry name" value="Periplasmic binding protein-like II"/>
    <property type="match status" value="1"/>
</dbReference>
<evidence type="ECO:0000256" key="2">
    <source>
        <dbReference type="ARBA" id="ARBA00022729"/>
    </source>
</evidence>
<gene>
    <name evidence="4" type="primary">dppA</name>
    <name evidence="4" type="ORF">CAGGBEG34_270048</name>
</gene>
<reference evidence="4 5" key="1">
    <citation type="submission" date="2011-08" db="EMBL/GenBank/DDBJ databases">
        <title>The genome of the obligate endobacterium of an arbuscular mycorrhizal fungus reveals an interphylum network of nutritional interactions.</title>
        <authorList>
            <person name="Ghignone S."/>
            <person name="Salvioli A."/>
            <person name="Anca I."/>
            <person name="Lumini E."/>
            <person name="Ortu G."/>
            <person name="Petiti L."/>
            <person name="Cruveiller S."/>
            <person name="Bianciotto V."/>
            <person name="Piffanelli P."/>
            <person name="Lanfranco L."/>
            <person name="Bonfante P."/>
        </authorList>
    </citation>
    <scope>NUCLEOTIDE SEQUENCE [LARGE SCALE GENOMIC DNA]</scope>
    <source>
        <strain evidence="4 5">BEG34</strain>
    </source>
</reference>
<dbReference type="STRING" id="1070319.CAGGBEG34_270048"/>
<evidence type="ECO:0000259" key="3">
    <source>
        <dbReference type="Pfam" id="PF00496"/>
    </source>
</evidence>
<name>G2JA39_9BURK</name>
<dbReference type="EMBL" id="CAFB01000044">
    <property type="protein sequence ID" value="CCD29638.1"/>
    <property type="molecule type" value="Genomic_DNA"/>
</dbReference>
<dbReference type="GO" id="GO:0042938">
    <property type="term" value="P:dipeptide transport"/>
    <property type="evidence" value="ECO:0007669"/>
    <property type="project" value="TreeGrafter"/>
</dbReference>
<sequence>MTTGVLNAVCAALPNKQLVYCSEASPMGFDPSQLFNGVDYAAAGRTLYDTLIRFDRNTLALKPSLATDWRVSEDGRVYTFHLRHGVKFHNTPWFKPTRDFNAEDVVFTFERMRNPNMSFRRAYPTESPFWTISGFNKTVEKIEALDPYTVRFTLNTAYAPFLPYLTAPSASILSAEYSAQLLKAGKPSDINQYPVGTGPFIFRKYIPDATIEFNGNPNYWNPADVKLAKLIFSITPDAKVQVQKLKTNECHVISAAPLEDIPALERNPDFNYLAAPEFSIGYLAYNVTHKPLNDVRVRRVLDRVIDKKAIIDIVFKGRAQVAVSPMPPLQWGYDHMLKDMPRNFERARMLLAQAGYPNGFSMALWTLPMPRTYNPNPRLMAEIIQSDWKKIGVKAKIVTYEFGEYLKRGMKGEHDTMLIGVGGIRCGDPVNFFNPWMCDALSGTNFSKWCFKPFERLLGQAARTLDRGERTALYLRAQKIFKRQQPATPIAYPFFYHIVNKKVTGFRVDPFGTVSFAGVGLR</sequence>
<dbReference type="Gene3D" id="3.10.105.10">
    <property type="entry name" value="Dipeptide-binding Protein, Domain 3"/>
    <property type="match status" value="1"/>
</dbReference>
<dbReference type="InterPro" id="IPR023765">
    <property type="entry name" value="SBP_5_CS"/>
</dbReference>
<dbReference type="PROSITE" id="PS01040">
    <property type="entry name" value="SBP_BACTERIAL_5"/>
    <property type="match status" value="1"/>
</dbReference>
<evidence type="ECO:0000313" key="5">
    <source>
        <dbReference type="Proteomes" id="UP000054051"/>
    </source>
</evidence>
<accession>G2JA39</accession>
<dbReference type="eggNOG" id="COG0747">
    <property type="taxonomic scope" value="Bacteria"/>
</dbReference>
<dbReference type="GO" id="GO:0030288">
    <property type="term" value="C:outer membrane-bounded periplasmic space"/>
    <property type="evidence" value="ECO:0007669"/>
    <property type="project" value="TreeGrafter"/>
</dbReference>
<dbReference type="Proteomes" id="UP000054051">
    <property type="component" value="Unassembled WGS sequence"/>
</dbReference>
<dbReference type="PANTHER" id="PTHR30290:SF38">
    <property type="entry name" value="D,D-DIPEPTIDE-BINDING PERIPLASMIC PROTEIN DDPA-RELATED"/>
    <property type="match status" value="1"/>
</dbReference>
<dbReference type="Pfam" id="PF00496">
    <property type="entry name" value="SBP_bac_5"/>
    <property type="match status" value="1"/>
</dbReference>
<dbReference type="InterPro" id="IPR039424">
    <property type="entry name" value="SBP_5"/>
</dbReference>
<dbReference type="CDD" id="cd08493">
    <property type="entry name" value="PBP2_DppA_like"/>
    <property type="match status" value="1"/>
</dbReference>
<dbReference type="Gene3D" id="3.90.76.10">
    <property type="entry name" value="Dipeptide-binding Protein, Domain 1"/>
    <property type="match status" value="1"/>
</dbReference>
<comment type="similarity">
    <text evidence="1">Belongs to the bacterial solute-binding protein 5 family.</text>
</comment>
<dbReference type="GO" id="GO:0043190">
    <property type="term" value="C:ATP-binding cassette (ABC) transporter complex"/>
    <property type="evidence" value="ECO:0007669"/>
    <property type="project" value="InterPro"/>
</dbReference>
<dbReference type="PANTHER" id="PTHR30290">
    <property type="entry name" value="PERIPLASMIC BINDING COMPONENT OF ABC TRANSPORTER"/>
    <property type="match status" value="1"/>
</dbReference>
<evidence type="ECO:0000313" key="4">
    <source>
        <dbReference type="EMBL" id="CCD29638.1"/>
    </source>
</evidence>
<dbReference type="AlphaFoldDB" id="G2JA39"/>
<organism evidence="4 5">
    <name type="scientific">Candidatus Glomeribacter gigasporarum BEG34</name>
    <dbReference type="NCBI Taxonomy" id="1070319"/>
    <lineage>
        <taxon>Bacteria</taxon>
        <taxon>Pseudomonadati</taxon>
        <taxon>Pseudomonadota</taxon>
        <taxon>Betaproteobacteria</taxon>
        <taxon>Burkholderiales</taxon>
        <taxon>Burkholderiaceae</taxon>
        <taxon>Candidatus Glomeribacter</taxon>
    </lineage>
</organism>
<dbReference type="InterPro" id="IPR030678">
    <property type="entry name" value="Peptide/Ni-bd"/>
</dbReference>
<keyword evidence="2" id="KW-0732">Signal</keyword>
<dbReference type="InterPro" id="IPR000914">
    <property type="entry name" value="SBP_5_dom"/>
</dbReference>
<dbReference type="Gene3D" id="3.40.190.10">
    <property type="entry name" value="Periplasmic binding protein-like II"/>
    <property type="match status" value="1"/>
</dbReference>
<dbReference type="GO" id="GO:1904680">
    <property type="term" value="F:peptide transmembrane transporter activity"/>
    <property type="evidence" value="ECO:0007669"/>
    <property type="project" value="TreeGrafter"/>
</dbReference>
<feature type="domain" description="Solute-binding protein family 5" evidence="3">
    <location>
        <begin position="61"/>
        <end position="437"/>
    </location>
</feature>
<keyword evidence="5" id="KW-1185">Reference proteome</keyword>
<proteinExistence type="inferred from homology"/>
<evidence type="ECO:0000256" key="1">
    <source>
        <dbReference type="ARBA" id="ARBA00005695"/>
    </source>
</evidence>
<dbReference type="PIRSF" id="PIRSF002741">
    <property type="entry name" value="MppA"/>
    <property type="match status" value="1"/>
</dbReference>
<comment type="caution">
    <text evidence="4">The sequence shown here is derived from an EMBL/GenBank/DDBJ whole genome shotgun (WGS) entry which is preliminary data.</text>
</comment>